<organism evidence="1">
    <name type="scientific">viral metagenome</name>
    <dbReference type="NCBI Taxonomy" id="1070528"/>
    <lineage>
        <taxon>unclassified sequences</taxon>
        <taxon>metagenomes</taxon>
        <taxon>organismal metagenomes</taxon>
    </lineage>
</organism>
<proteinExistence type="predicted"/>
<reference evidence="1" key="1">
    <citation type="journal article" date="2020" name="Nature">
        <title>Giant virus diversity and host interactions through global metagenomics.</title>
        <authorList>
            <person name="Schulz F."/>
            <person name="Roux S."/>
            <person name="Paez-Espino D."/>
            <person name="Jungbluth S."/>
            <person name="Walsh D.A."/>
            <person name="Denef V.J."/>
            <person name="McMahon K.D."/>
            <person name="Konstantinidis K.T."/>
            <person name="Eloe-Fadrosh E.A."/>
            <person name="Kyrpides N.C."/>
            <person name="Woyke T."/>
        </authorList>
    </citation>
    <scope>NUCLEOTIDE SEQUENCE</scope>
    <source>
        <strain evidence="1">GVMAG-M-3300025860-20</strain>
    </source>
</reference>
<dbReference type="AlphaFoldDB" id="A0A6C0JA29"/>
<protein>
    <submittedName>
        <fullName evidence="1">Uncharacterized protein</fullName>
    </submittedName>
</protein>
<name>A0A6C0JA29_9ZZZZ</name>
<sequence length="39" mass="4232">MSGDHSCGFIVGDLAVRKKLAELLNLPKKSLTDTKKTCI</sequence>
<evidence type="ECO:0000313" key="1">
    <source>
        <dbReference type="EMBL" id="QHU00484.1"/>
    </source>
</evidence>
<dbReference type="EMBL" id="MN740327">
    <property type="protein sequence ID" value="QHU00484.1"/>
    <property type="molecule type" value="Genomic_DNA"/>
</dbReference>
<accession>A0A6C0JA29</accession>